<accession>A0A8J7LNR5</accession>
<proteinExistence type="predicted"/>
<reference evidence="2" key="1">
    <citation type="submission" date="2020-10" db="EMBL/GenBank/DDBJ databases">
        <title>Paenihalocynthiibacter styelae gen. nov., sp. nov., isolated from stalked sea squirt Styela clava.</title>
        <authorList>
            <person name="Kim Y.-O."/>
            <person name="Yoon J.-H."/>
        </authorList>
    </citation>
    <scope>NUCLEOTIDE SEQUENCE</scope>
    <source>
        <strain evidence="2">MYP1-1</strain>
    </source>
</reference>
<evidence type="ECO:0000313" key="2">
    <source>
        <dbReference type="EMBL" id="MBI1492521.1"/>
    </source>
</evidence>
<evidence type="ECO:0000313" key="3">
    <source>
        <dbReference type="Proteomes" id="UP000640583"/>
    </source>
</evidence>
<comment type="caution">
    <text evidence="2">The sequence shown here is derived from an EMBL/GenBank/DDBJ whole genome shotgun (WGS) entry which is preliminary data.</text>
</comment>
<dbReference type="InterPro" id="IPR028992">
    <property type="entry name" value="Hedgehog/Intein_dom"/>
</dbReference>
<dbReference type="RefSeq" id="WP_228847446.1">
    <property type="nucleotide sequence ID" value="NZ_JADCKQ010000002.1"/>
</dbReference>
<name>A0A8J7LNR5_9RHOB</name>
<dbReference type="Proteomes" id="UP000640583">
    <property type="component" value="Unassembled WGS sequence"/>
</dbReference>
<organism evidence="2 3">
    <name type="scientific">Halocynthiibacter styelae</name>
    <dbReference type="NCBI Taxonomy" id="2761955"/>
    <lineage>
        <taxon>Bacteria</taxon>
        <taxon>Pseudomonadati</taxon>
        <taxon>Pseudomonadota</taxon>
        <taxon>Alphaproteobacteria</taxon>
        <taxon>Rhodobacterales</taxon>
        <taxon>Paracoccaceae</taxon>
        <taxon>Halocynthiibacter</taxon>
    </lineage>
</organism>
<dbReference type="EMBL" id="JADCKQ010000002">
    <property type="protein sequence ID" value="MBI1492521.1"/>
    <property type="molecule type" value="Genomic_DNA"/>
</dbReference>
<gene>
    <name evidence="2" type="ORF">H1D41_02605</name>
</gene>
<evidence type="ECO:0000259" key="1">
    <source>
        <dbReference type="Pfam" id="PF13403"/>
    </source>
</evidence>
<keyword evidence="3" id="KW-1185">Reference proteome</keyword>
<feature type="domain" description="Hedgehog/Intein (Hint)" evidence="1">
    <location>
        <begin position="33"/>
        <end position="162"/>
    </location>
</feature>
<dbReference type="AlphaFoldDB" id="A0A8J7LNR5"/>
<protein>
    <submittedName>
        <fullName evidence="2">Hint domain-containing protein</fullName>
    </submittedName>
</protein>
<sequence length="210" mass="22947">MFTRNKTAFAEYERVILSEEVNSPGAFTRTGMVAGTLLETQHGWYPVEQLNVGDRVATVDGGMARIVATRHDFAEPVSLGNPSVGFLHVPGGALENCAALMLPVDQYVGIESAEAEKLLGEPAVLVPATALEGYRGISRRFPEERVEVINLQFEDEEIVFANTGVQIYCGSGMDSDYFTRLDLKRARSLLQLMDSELGFLSPIAEARFAA</sequence>
<dbReference type="Pfam" id="PF13403">
    <property type="entry name" value="Hint_2"/>
    <property type="match status" value="1"/>
</dbReference>